<sequence length="512" mass="56943">MDSLILTKTNLHKYVWKSLPPRNGMAGRIRLLAGGEIVQDVLNRYNKGFQTLFFAFHVDLAMPRPAGSVIKAAGDAWIKLRFLVPTIASLVILDDNDIPSLQYYSPSTSELRKWVDQTFVVHRKSGSVDLGALRSELGLSKVPSDDGQQTWMHLSILDSNTISSMGLMIHTHHSPFDGTAMKVLANLYLKEFAKGLSGENVTGDLKWGDEVDHLLPAAFNVMHPTEPIPIDPSSVEEPSFDHPFYAASRSVIEAFVFNSQNGYYLKPREGDPGWPVTWHEEVAFTKQESELFMQKLKGSMRPYTVTHAAHAALVMVNIFDNPPTQELASRSVSCEFIINSRQHLQEPYSTREGHPGYALSVVPHGFPLKMFLSPTGEVLPLNKEMLATLMGHAADIYNALKTMPVALSFMIPASDILAPSLKQLAAIELSHDGPGEKFLDHTFTDSSNTVAVCSVTKFFTSVNRTDPAPFFRVSSWGGVLELSADYNSNIISQNEVKAYLQKWKEFMMLIVE</sequence>
<accession>A0ACC1TPM8</accession>
<keyword evidence="2" id="KW-1185">Reference proteome</keyword>
<protein>
    <submittedName>
        <fullName evidence="1">Uncharacterized protein</fullName>
    </submittedName>
</protein>
<comment type="caution">
    <text evidence="1">The sequence shown here is derived from an EMBL/GenBank/DDBJ whole genome shotgun (WGS) entry which is preliminary data.</text>
</comment>
<evidence type="ECO:0000313" key="2">
    <source>
        <dbReference type="Proteomes" id="UP001163835"/>
    </source>
</evidence>
<gene>
    <name evidence="1" type="ORF">F5876DRAFT_68849</name>
</gene>
<name>A0ACC1TPM8_9AGAR</name>
<reference evidence="1" key="1">
    <citation type="submission" date="2022-09" db="EMBL/GenBank/DDBJ databases">
        <title>A Global Phylogenomic Analysis of the Shiitake Genus Lentinula.</title>
        <authorList>
            <consortium name="DOE Joint Genome Institute"/>
            <person name="Sierra-Patev S."/>
            <person name="Min B."/>
            <person name="Naranjo-Ortiz M."/>
            <person name="Looney B."/>
            <person name="Konkel Z."/>
            <person name="Slot J.C."/>
            <person name="Sakamoto Y."/>
            <person name="Steenwyk J.L."/>
            <person name="Rokas A."/>
            <person name="Carro J."/>
            <person name="Camarero S."/>
            <person name="Ferreira P."/>
            <person name="Molpeceres G."/>
            <person name="Ruiz-Duenas F.J."/>
            <person name="Serrano A."/>
            <person name="Henrissat B."/>
            <person name="Drula E."/>
            <person name="Hughes K.W."/>
            <person name="Mata J.L."/>
            <person name="Ishikawa N.K."/>
            <person name="Vargas-Isla R."/>
            <person name="Ushijima S."/>
            <person name="Smith C.A."/>
            <person name="Ahrendt S."/>
            <person name="Andreopoulos W."/>
            <person name="He G."/>
            <person name="Labutti K."/>
            <person name="Lipzen A."/>
            <person name="Ng V."/>
            <person name="Riley R."/>
            <person name="Sandor L."/>
            <person name="Barry K."/>
            <person name="Martinez A.T."/>
            <person name="Xiao Y."/>
            <person name="Gibbons J.G."/>
            <person name="Terashima K."/>
            <person name="Grigoriev I.V."/>
            <person name="Hibbett D.S."/>
        </authorList>
    </citation>
    <scope>NUCLEOTIDE SEQUENCE</scope>
    <source>
        <strain evidence="1">TMI1499</strain>
    </source>
</reference>
<organism evidence="1 2">
    <name type="scientific">Lentinula aff. lateritia</name>
    <dbReference type="NCBI Taxonomy" id="2804960"/>
    <lineage>
        <taxon>Eukaryota</taxon>
        <taxon>Fungi</taxon>
        <taxon>Dikarya</taxon>
        <taxon>Basidiomycota</taxon>
        <taxon>Agaricomycotina</taxon>
        <taxon>Agaricomycetes</taxon>
        <taxon>Agaricomycetidae</taxon>
        <taxon>Agaricales</taxon>
        <taxon>Marasmiineae</taxon>
        <taxon>Omphalotaceae</taxon>
        <taxon>Lentinula</taxon>
    </lineage>
</organism>
<evidence type="ECO:0000313" key="1">
    <source>
        <dbReference type="EMBL" id="KAJ3806572.1"/>
    </source>
</evidence>
<dbReference type="Proteomes" id="UP001163835">
    <property type="component" value="Unassembled WGS sequence"/>
</dbReference>
<dbReference type="EMBL" id="MU795407">
    <property type="protein sequence ID" value="KAJ3806572.1"/>
    <property type="molecule type" value="Genomic_DNA"/>
</dbReference>
<proteinExistence type="predicted"/>